<evidence type="ECO:0000313" key="2">
    <source>
        <dbReference type="EMBL" id="GAL32131.1"/>
    </source>
</evidence>
<reference evidence="2 3" key="2">
    <citation type="submission" date="2014-09" db="EMBL/GenBank/DDBJ databases">
        <authorList>
            <consortium name="NBRP consortium"/>
            <person name="Sawabe T."/>
            <person name="Meirelles P."/>
            <person name="Nakanishi M."/>
            <person name="Sayaka M."/>
            <person name="Hattori M."/>
            <person name="Ohkuma M."/>
        </authorList>
    </citation>
    <scope>NUCLEOTIDE SEQUENCE [LARGE SCALE GENOMIC DNA]</scope>
    <source>
        <strain evidence="2 3">JCM 19240</strain>
    </source>
</reference>
<feature type="chain" id="PRO_5001864073" evidence="1">
    <location>
        <begin position="23"/>
        <end position="168"/>
    </location>
</feature>
<organism evidence="2 3">
    <name type="scientific">Vibrio maritimus</name>
    <dbReference type="NCBI Taxonomy" id="990268"/>
    <lineage>
        <taxon>Bacteria</taxon>
        <taxon>Pseudomonadati</taxon>
        <taxon>Pseudomonadota</taxon>
        <taxon>Gammaproteobacteria</taxon>
        <taxon>Vibrionales</taxon>
        <taxon>Vibrionaceae</taxon>
        <taxon>Vibrio</taxon>
    </lineage>
</organism>
<dbReference type="OrthoDB" id="5879358at2"/>
<reference evidence="2 3" key="1">
    <citation type="submission" date="2014-09" db="EMBL/GenBank/DDBJ databases">
        <title>Vibrio maritimus JCM 19240. (C210) whole genome shotgun sequence.</title>
        <authorList>
            <person name="Sawabe T."/>
            <person name="Meirelles P."/>
            <person name="Nakanishi M."/>
            <person name="Sayaka M."/>
            <person name="Hattori M."/>
            <person name="Ohkuma M."/>
        </authorList>
    </citation>
    <scope>NUCLEOTIDE SEQUENCE [LARGE SCALE GENOMIC DNA]</scope>
    <source>
        <strain evidence="2 3">JCM 19240</strain>
    </source>
</reference>
<keyword evidence="1" id="KW-0732">Signal</keyword>
<dbReference type="AlphaFoldDB" id="A0A090SWS4"/>
<evidence type="ECO:0000256" key="1">
    <source>
        <dbReference type="SAM" id="SignalP"/>
    </source>
</evidence>
<comment type="caution">
    <text evidence="2">The sequence shown here is derived from an EMBL/GenBank/DDBJ whole genome shotgun (WGS) entry which is preliminary data.</text>
</comment>
<dbReference type="Proteomes" id="UP000029224">
    <property type="component" value="Unassembled WGS sequence"/>
</dbReference>
<gene>
    <name evidence="2" type="ORF">JCM19240_5562</name>
</gene>
<keyword evidence="3" id="KW-1185">Reference proteome</keyword>
<name>A0A090SWS4_9VIBR</name>
<feature type="signal peptide" evidence="1">
    <location>
        <begin position="1"/>
        <end position="22"/>
    </location>
</feature>
<accession>A0A090SWS4</accession>
<dbReference type="EMBL" id="BBMT01000001">
    <property type="protein sequence ID" value="GAL32131.1"/>
    <property type="molecule type" value="Genomic_DNA"/>
</dbReference>
<protein>
    <submittedName>
        <fullName evidence="2">Uncharacterized protein</fullName>
    </submittedName>
</protein>
<proteinExistence type="predicted"/>
<evidence type="ECO:0000313" key="3">
    <source>
        <dbReference type="Proteomes" id="UP000029224"/>
    </source>
</evidence>
<sequence>MKKRLVAMAIASTMCASYAVHARTGDLSVISGKEEIEFSASVDSQCGLAIEKDKGALAFGDHYLNDAAEIRVIDNRQDGQVLVQLSKLDYDEDDFPENVDYGWFYFKLTGAAEQEGNANEWFNGKTFSRSELGEDNTLQIRARISLDEEAAVATDHAAVETEWVTFCA</sequence>